<dbReference type="InterPro" id="IPR023815">
    <property type="entry name" value="CRISPR-assoc_Csx19"/>
</dbReference>
<dbReference type="NCBIfam" id="TIGR03984">
    <property type="entry name" value="CRISPR-associated protein Csx19"/>
    <property type="match status" value="1"/>
</dbReference>
<dbReference type="EMBL" id="JBFALK010000011">
    <property type="protein sequence ID" value="MEV0971075.1"/>
    <property type="molecule type" value="Genomic_DNA"/>
</dbReference>
<reference evidence="1 2" key="1">
    <citation type="submission" date="2024-06" db="EMBL/GenBank/DDBJ databases">
        <title>The Natural Products Discovery Center: Release of the First 8490 Sequenced Strains for Exploring Actinobacteria Biosynthetic Diversity.</title>
        <authorList>
            <person name="Kalkreuter E."/>
            <person name="Kautsar S.A."/>
            <person name="Yang D."/>
            <person name="Bader C.D."/>
            <person name="Teijaro C.N."/>
            <person name="Fluegel L."/>
            <person name="Davis C.M."/>
            <person name="Simpson J.R."/>
            <person name="Lauterbach L."/>
            <person name="Steele A.D."/>
            <person name="Gui C."/>
            <person name="Meng S."/>
            <person name="Li G."/>
            <person name="Viehrig K."/>
            <person name="Ye F."/>
            <person name="Su P."/>
            <person name="Kiefer A.F."/>
            <person name="Nichols A."/>
            <person name="Cepeda A.J."/>
            <person name="Yan W."/>
            <person name="Fan B."/>
            <person name="Jiang Y."/>
            <person name="Adhikari A."/>
            <person name="Zheng C.-J."/>
            <person name="Schuster L."/>
            <person name="Cowan T.M."/>
            <person name="Smanski M.J."/>
            <person name="Chevrette M.G."/>
            <person name="De Carvalho L.P.S."/>
            <person name="Shen B."/>
        </authorList>
    </citation>
    <scope>NUCLEOTIDE SEQUENCE [LARGE SCALE GENOMIC DNA]</scope>
    <source>
        <strain evidence="1 2">NPDC050100</strain>
    </source>
</reference>
<proteinExistence type="predicted"/>
<comment type="caution">
    <text evidence="1">The sequence shown here is derived from an EMBL/GenBank/DDBJ whole genome shotgun (WGS) entry which is preliminary data.</text>
</comment>
<sequence length="182" mass="19066">MTTLYGAAATGVTLPEALEAAGLDGGCALLTTPSAYRVARVEGGGCVTASGPVDLSVVYEAWVFTPEAELRWVESGYTVLLTEDEYLLPDSFGERVDPLPAIATMDARYLVWGAVTVSGSGWTTVASSRVGTLAVPLLSAGEGDRVRLAAREYVVADCEHGNAYVAEERLIAFEPYAVEGAA</sequence>
<name>A0ABV3GHH3_MICGL</name>
<evidence type="ECO:0000313" key="1">
    <source>
        <dbReference type="EMBL" id="MEV0971075.1"/>
    </source>
</evidence>
<keyword evidence="2" id="KW-1185">Reference proteome</keyword>
<protein>
    <submittedName>
        <fullName evidence="1">CRISPR-associated protein Csx19</fullName>
    </submittedName>
</protein>
<dbReference type="RefSeq" id="WP_358135012.1">
    <property type="nucleotide sequence ID" value="NZ_JBFALK010000011.1"/>
</dbReference>
<evidence type="ECO:0000313" key="2">
    <source>
        <dbReference type="Proteomes" id="UP001551675"/>
    </source>
</evidence>
<gene>
    <name evidence="1" type="primary">csx19</name>
    <name evidence="1" type="ORF">AB0I59_20800</name>
</gene>
<organism evidence="1 2">
    <name type="scientific">Microtetraspora glauca</name>
    <dbReference type="NCBI Taxonomy" id="1996"/>
    <lineage>
        <taxon>Bacteria</taxon>
        <taxon>Bacillati</taxon>
        <taxon>Actinomycetota</taxon>
        <taxon>Actinomycetes</taxon>
        <taxon>Streptosporangiales</taxon>
        <taxon>Streptosporangiaceae</taxon>
        <taxon>Microtetraspora</taxon>
    </lineage>
</organism>
<dbReference type="Proteomes" id="UP001551675">
    <property type="component" value="Unassembled WGS sequence"/>
</dbReference>
<accession>A0ABV3GHH3</accession>